<reference evidence="2 3" key="1">
    <citation type="submission" date="2016-10" db="EMBL/GenBank/DDBJ databases">
        <title>Rodentibacter gen. nov. and new species.</title>
        <authorList>
            <person name="Christensen H."/>
        </authorList>
    </citation>
    <scope>NUCLEOTIDE SEQUENCE [LARGE SCALE GENOMIC DNA]</scope>
    <source>
        <strain evidence="2 3">Ac151</strain>
    </source>
</reference>
<dbReference type="Proteomes" id="UP000188602">
    <property type="component" value="Unassembled WGS sequence"/>
</dbReference>
<name>A0A1V3JUR2_9PAST</name>
<comment type="caution">
    <text evidence="2">The sequence shown here is derived from an EMBL/GenBank/DDBJ whole genome shotgun (WGS) entry which is preliminary data.</text>
</comment>
<dbReference type="EMBL" id="MLHQ01000003">
    <property type="protein sequence ID" value="OOF60045.1"/>
    <property type="molecule type" value="Genomic_DNA"/>
</dbReference>
<feature type="chain" id="PRO_5012573029" description="Lipoprotein" evidence="1">
    <location>
        <begin position="19"/>
        <end position="176"/>
    </location>
</feature>
<organism evidence="2 3">
    <name type="scientific">Rodentibacter myodis</name>
    <dbReference type="NCBI Taxonomy" id="1907939"/>
    <lineage>
        <taxon>Bacteria</taxon>
        <taxon>Pseudomonadati</taxon>
        <taxon>Pseudomonadota</taxon>
        <taxon>Gammaproteobacteria</taxon>
        <taxon>Pasteurellales</taxon>
        <taxon>Pasteurellaceae</taxon>
        <taxon>Rodentibacter</taxon>
    </lineage>
</organism>
<evidence type="ECO:0000313" key="3">
    <source>
        <dbReference type="Proteomes" id="UP000188602"/>
    </source>
</evidence>
<accession>A0A1V3JUR2</accession>
<gene>
    <name evidence="2" type="ORF">BKL49_01305</name>
</gene>
<feature type="signal peptide" evidence="1">
    <location>
        <begin position="1"/>
        <end position="18"/>
    </location>
</feature>
<keyword evidence="1" id="KW-0732">Signal</keyword>
<sequence length="176" mass="19632">MFKKIAVLLFSITLAACSSVSSITSHIPFMGNDKKVIDLDKDKIDQKSYAAAYEATVATYKGRVNENFYVDNFASGANDWYLGRILVPTKQIQDKLYTGGHDSDVYAYYSGVLHAEALQNNFNRLSPTCWSKLDSPSVTQGIYDAMRDLKKGKERGENDEYIAKGSDELLKVCTSK</sequence>
<dbReference type="STRING" id="1907939.BKL49_01305"/>
<evidence type="ECO:0000256" key="1">
    <source>
        <dbReference type="SAM" id="SignalP"/>
    </source>
</evidence>
<dbReference type="AlphaFoldDB" id="A0A1V3JUR2"/>
<proteinExistence type="predicted"/>
<evidence type="ECO:0000313" key="2">
    <source>
        <dbReference type="EMBL" id="OOF60045.1"/>
    </source>
</evidence>
<keyword evidence="3" id="KW-1185">Reference proteome</keyword>
<evidence type="ECO:0008006" key="4">
    <source>
        <dbReference type="Google" id="ProtNLM"/>
    </source>
</evidence>
<dbReference type="PROSITE" id="PS51257">
    <property type="entry name" value="PROKAR_LIPOPROTEIN"/>
    <property type="match status" value="1"/>
</dbReference>
<dbReference type="RefSeq" id="WP_167367102.1">
    <property type="nucleotide sequence ID" value="NZ_MLHQ01000003.1"/>
</dbReference>
<protein>
    <recommendedName>
        <fullName evidence="4">Lipoprotein</fullName>
    </recommendedName>
</protein>